<dbReference type="GeneID" id="37035453"/>
<feature type="signal peptide" evidence="1">
    <location>
        <begin position="1"/>
        <end position="20"/>
    </location>
</feature>
<keyword evidence="3" id="KW-1185">Reference proteome</keyword>
<organism evidence="2 3">
    <name type="scientific">Ceraceosorus guamensis</name>
    <dbReference type="NCBI Taxonomy" id="1522189"/>
    <lineage>
        <taxon>Eukaryota</taxon>
        <taxon>Fungi</taxon>
        <taxon>Dikarya</taxon>
        <taxon>Basidiomycota</taxon>
        <taxon>Ustilaginomycotina</taxon>
        <taxon>Exobasidiomycetes</taxon>
        <taxon>Ceraceosorales</taxon>
        <taxon>Ceraceosoraceae</taxon>
        <taxon>Ceraceosorus</taxon>
    </lineage>
</organism>
<keyword evidence="1" id="KW-0732">Signal</keyword>
<evidence type="ECO:0000256" key="1">
    <source>
        <dbReference type="SAM" id="SignalP"/>
    </source>
</evidence>
<sequence>MGPSFLLALLAGQCSRVLRAWHLMHARSGEQDPRGLDADECAKTKGSAARRQCVVKKCACKRRRSLQRSARIAKSNEVHRAACSRARATAAA</sequence>
<name>A0A316W4P2_9BASI</name>
<reference evidence="2 3" key="1">
    <citation type="journal article" date="2018" name="Mol. Biol. Evol.">
        <title>Broad Genomic Sampling Reveals a Smut Pathogenic Ancestry of the Fungal Clade Ustilaginomycotina.</title>
        <authorList>
            <person name="Kijpornyongpan T."/>
            <person name="Mondo S.J."/>
            <person name="Barry K."/>
            <person name="Sandor L."/>
            <person name="Lee J."/>
            <person name="Lipzen A."/>
            <person name="Pangilinan J."/>
            <person name="LaButti K."/>
            <person name="Hainaut M."/>
            <person name="Henrissat B."/>
            <person name="Grigoriev I.V."/>
            <person name="Spatafora J.W."/>
            <person name="Aime M.C."/>
        </authorList>
    </citation>
    <scope>NUCLEOTIDE SEQUENCE [LARGE SCALE GENOMIC DNA]</scope>
    <source>
        <strain evidence="2 3">MCA 4658</strain>
    </source>
</reference>
<evidence type="ECO:0008006" key="4">
    <source>
        <dbReference type="Google" id="ProtNLM"/>
    </source>
</evidence>
<gene>
    <name evidence="2" type="ORF">IE81DRAFT_322276</name>
</gene>
<dbReference type="RefSeq" id="XP_025370781.1">
    <property type="nucleotide sequence ID" value="XM_025513583.1"/>
</dbReference>
<dbReference type="EMBL" id="KZ819368">
    <property type="protein sequence ID" value="PWN43621.1"/>
    <property type="molecule type" value="Genomic_DNA"/>
</dbReference>
<feature type="chain" id="PRO_5016314458" description="Secreted protein" evidence="1">
    <location>
        <begin position="21"/>
        <end position="92"/>
    </location>
</feature>
<dbReference type="InParanoid" id="A0A316W4P2"/>
<evidence type="ECO:0000313" key="2">
    <source>
        <dbReference type="EMBL" id="PWN43621.1"/>
    </source>
</evidence>
<evidence type="ECO:0000313" key="3">
    <source>
        <dbReference type="Proteomes" id="UP000245783"/>
    </source>
</evidence>
<dbReference type="AlphaFoldDB" id="A0A316W4P2"/>
<accession>A0A316W4P2</accession>
<dbReference type="Proteomes" id="UP000245783">
    <property type="component" value="Unassembled WGS sequence"/>
</dbReference>
<protein>
    <recommendedName>
        <fullName evidence="4">Secreted protein</fullName>
    </recommendedName>
</protein>
<proteinExistence type="predicted"/>